<reference evidence="6 7" key="1">
    <citation type="journal article" date="2015" name="G3 (Bethesda)">
        <title>Insights into Ongoing Evolution of the Hexachlorocyclohexane Catabolic Pathway from Comparative Genomics of Ten Sphingomonadaceae Strains.</title>
        <authorList>
            <person name="Pearce S.L."/>
            <person name="Oakeshott J.G."/>
            <person name="Pandey G."/>
        </authorList>
    </citation>
    <scope>NUCLEOTIDE SEQUENCE [LARGE SCALE GENOMIC DNA]</scope>
    <source>
        <strain evidence="6 7">LL01</strain>
    </source>
</reference>
<dbReference type="PRINTS" id="PR00455">
    <property type="entry name" value="HTHTETR"/>
</dbReference>
<comment type="caution">
    <text evidence="6">The sequence shown here is derived from an EMBL/GenBank/DDBJ whole genome shotgun (WGS) entry which is preliminary data.</text>
</comment>
<protein>
    <submittedName>
        <fullName evidence="6">TetR family transcriptional regulator</fullName>
    </submittedName>
</protein>
<dbReference type="GO" id="GO:0000976">
    <property type="term" value="F:transcription cis-regulatory region binding"/>
    <property type="evidence" value="ECO:0007669"/>
    <property type="project" value="TreeGrafter"/>
</dbReference>
<name>A0A0J8ADE0_9SPHN</name>
<keyword evidence="7" id="KW-1185">Reference proteome</keyword>
<accession>A0A0J8ADE0</accession>
<dbReference type="InterPro" id="IPR041490">
    <property type="entry name" value="KstR2_TetR_C"/>
</dbReference>
<sequence length="194" mass="21421">MKKHDPASGSNDEGSGRRRQILEIAAQLFAKKGYRGTSMRDIGEQAGVLGGSLYHHIKSKDALFVELHNAALDAAESSIAQAVRAQDDPWARLAAACAALLEIQLAPDSLTMPMMNDFREVPDAVRQQLIARRDRFEEVFRSLVAGLPLPSHIDRSVYRNLLLSQLNSASNWYCAGRLAPDEIAAQIVSIFRHE</sequence>
<dbReference type="InterPro" id="IPR009057">
    <property type="entry name" value="Homeodomain-like_sf"/>
</dbReference>
<dbReference type="GO" id="GO:0003700">
    <property type="term" value="F:DNA-binding transcription factor activity"/>
    <property type="evidence" value="ECO:0007669"/>
    <property type="project" value="TreeGrafter"/>
</dbReference>
<evidence type="ECO:0000313" key="6">
    <source>
        <dbReference type="EMBL" id="KMS53085.1"/>
    </source>
</evidence>
<gene>
    <name evidence="6" type="ORF">V473_19040</name>
</gene>
<dbReference type="PATRIC" id="fig|1420583.3.peg.3607"/>
<dbReference type="Gene3D" id="1.10.10.60">
    <property type="entry name" value="Homeodomain-like"/>
    <property type="match status" value="1"/>
</dbReference>
<dbReference type="AlphaFoldDB" id="A0A0J8ADE0"/>
<dbReference type="InterPro" id="IPR036271">
    <property type="entry name" value="Tet_transcr_reg_TetR-rel_C_sf"/>
</dbReference>
<dbReference type="Gene3D" id="1.10.357.10">
    <property type="entry name" value="Tetracycline Repressor, domain 2"/>
    <property type="match status" value="1"/>
</dbReference>
<dbReference type="PANTHER" id="PTHR30055">
    <property type="entry name" value="HTH-TYPE TRANSCRIPTIONAL REGULATOR RUTR"/>
    <property type="match status" value="1"/>
</dbReference>
<feature type="domain" description="HTH tetR-type" evidence="5">
    <location>
        <begin position="15"/>
        <end position="75"/>
    </location>
</feature>
<dbReference type="Pfam" id="PF17932">
    <property type="entry name" value="TetR_C_24"/>
    <property type="match status" value="1"/>
</dbReference>
<dbReference type="PROSITE" id="PS50977">
    <property type="entry name" value="HTH_TETR_2"/>
    <property type="match status" value="1"/>
</dbReference>
<keyword evidence="1" id="KW-0805">Transcription regulation</keyword>
<dbReference type="Proteomes" id="UP000052232">
    <property type="component" value="Unassembled WGS sequence"/>
</dbReference>
<dbReference type="STRING" id="1420583.V473_19040"/>
<dbReference type="InterPro" id="IPR050109">
    <property type="entry name" value="HTH-type_TetR-like_transc_reg"/>
</dbReference>
<evidence type="ECO:0000256" key="4">
    <source>
        <dbReference type="PROSITE-ProRule" id="PRU00335"/>
    </source>
</evidence>
<evidence type="ECO:0000259" key="5">
    <source>
        <dbReference type="PROSITE" id="PS50977"/>
    </source>
</evidence>
<organism evidence="6 7">
    <name type="scientific">Sphingobium cupriresistens LL01</name>
    <dbReference type="NCBI Taxonomy" id="1420583"/>
    <lineage>
        <taxon>Bacteria</taxon>
        <taxon>Pseudomonadati</taxon>
        <taxon>Pseudomonadota</taxon>
        <taxon>Alphaproteobacteria</taxon>
        <taxon>Sphingomonadales</taxon>
        <taxon>Sphingomonadaceae</taxon>
        <taxon>Sphingobium</taxon>
    </lineage>
</organism>
<dbReference type="SUPFAM" id="SSF46689">
    <property type="entry name" value="Homeodomain-like"/>
    <property type="match status" value="1"/>
</dbReference>
<evidence type="ECO:0000256" key="1">
    <source>
        <dbReference type="ARBA" id="ARBA00023015"/>
    </source>
</evidence>
<dbReference type="InterPro" id="IPR001647">
    <property type="entry name" value="HTH_TetR"/>
</dbReference>
<dbReference type="EMBL" id="JACT01000005">
    <property type="protein sequence ID" value="KMS53085.1"/>
    <property type="molecule type" value="Genomic_DNA"/>
</dbReference>
<keyword evidence="3" id="KW-0804">Transcription</keyword>
<feature type="DNA-binding region" description="H-T-H motif" evidence="4">
    <location>
        <begin position="38"/>
        <end position="57"/>
    </location>
</feature>
<evidence type="ECO:0000313" key="7">
    <source>
        <dbReference type="Proteomes" id="UP000052232"/>
    </source>
</evidence>
<evidence type="ECO:0000256" key="2">
    <source>
        <dbReference type="ARBA" id="ARBA00023125"/>
    </source>
</evidence>
<dbReference type="SUPFAM" id="SSF48498">
    <property type="entry name" value="Tetracyclin repressor-like, C-terminal domain"/>
    <property type="match status" value="1"/>
</dbReference>
<keyword evidence="2 4" id="KW-0238">DNA-binding</keyword>
<dbReference type="Pfam" id="PF00440">
    <property type="entry name" value="TetR_N"/>
    <property type="match status" value="1"/>
</dbReference>
<proteinExistence type="predicted"/>
<dbReference type="PANTHER" id="PTHR30055:SF234">
    <property type="entry name" value="HTH-TYPE TRANSCRIPTIONAL REGULATOR BETI"/>
    <property type="match status" value="1"/>
</dbReference>
<evidence type="ECO:0000256" key="3">
    <source>
        <dbReference type="ARBA" id="ARBA00023163"/>
    </source>
</evidence>
<dbReference type="RefSeq" id="WP_066607898.1">
    <property type="nucleotide sequence ID" value="NZ_KQ130436.1"/>
</dbReference>